<comment type="subcellular location">
    <subcellularLocation>
        <location evidence="1">Membrane</location>
        <topology evidence="1">Single-pass membrane protein</topology>
    </subcellularLocation>
</comment>
<dbReference type="PROSITE" id="PS00409">
    <property type="entry name" value="PROKAR_NTER_METHYL"/>
    <property type="match status" value="1"/>
</dbReference>
<evidence type="ECO:0000256" key="2">
    <source>
        <dbReference type="ARBA" id="ARBA00005233"/>
    </source>
</evidence>
<dbReference type="GO" id="GO:0016020">
    <property type="term" value="C:membrane"/>
    <property type="evidence" value="ECO:0007669"/>
    <property type="project" value="UniProtKB-SubCell"/>
</dbReference>
<name>A0A239E243_9BURK</name>
<dbReference type="NCBIfam" id="TIGR02532">
    <property type="entry name" value="IV_pilin_GFxxxE"/>
    <property type="match status" value="1"/>
</dbReference>
<dbReference type="OrthoDB" id="8607132at2"/>
<dbReference type="SUPFAM" id="SSF54523">
    <property type="entry name" value="Pili subunits"/>
    <property type="match status" value="1"/>
</dbReference>
<evidence type="ECO:0000256" key="7">
    <source>
        <dbReference type="RuleBase" id="RU000389"/>
    </source>
</evidence>
<dbReference type="InterPro" id="IPR001082">
    <property type="entry name" value="Pilin"/>
</dbReference>
<comment type="similarity">
    <text evidence="2 7">Belongs to the N-Me-Phe pilin family.</text>
</comment>
<protein>
    <submittedName>
        <fullName evidence="9">Type IV pilus assembly protein PilA</fullName>
    </submittedName>
</protein>
<dbReference type="InterPro" id="IPR012902">
    <property type="entry name" value="N_methyl_site"/>
</dbReference>
<evidence type="ECO:0000256" key="5">
    <source>
        <dbReference type="ARBA" id="ARBA00022989"/>
    </source>
</evidence>
<dbReference type="Proteomes" id="UP000198284">
    <property type="component" value="Unassembled WGS sequence"/>
</dbReference>
<keyword evidence="10" id="KW-1185">Reference proteome</keyword>
<dbReference type="InterPro" id="IPR045584">
    <property type="entry name" value="Pilin-like"/>
</dbReference>
<dbReference type="Pfam" id="PF00114">
    <property type="entry name" value="Pilin"/>
    <property type="match status" value="1"/>
</dbReference>
<gene>
    <name evidence="9" type="ORF">SAMN06265795_102491</name>
</gene>
<dbReference type="PRINTS" id="PR00885">
    <property type="entry name" value="BCTERIALGSPH"/>
</dbReference>
<keyword evidence="6 8" id="KW-0472">Membrane</keyword>
<keyword evidence="3" id="KW-0488">Methylation</keyword>
<evidence type="ECO:0000313" key="9">
    <source>
        <dbReference type="EMBL" id="SNS38800.1"/>
    </source>
</evidence>
<keyword evidence="5 8" id="KW-1133">Transmembrane helix</keyword>
<evidence type="ECO:0000256" key="3">
    <source>
        <dbReference type="ARBA" id="ARBA00022481"/>
    </source>
</evidence>
<proteinExistence type="inferred from homology"/>
<dbReference type="PANTHER" id="PTHR30093:SF34">
    <property type="entry name" value="PREPILIN PEPTIDASE-DEPENDENT PROTEIN D"/>
    <property type="match status" value="1"/>
</dbReference>
<dbReference type="GO" id="GO:0015628">
    <property type="term" value="P:protein secretion by the type II secretion system"/>
    <property type="evidence" value="ECO:0007669"/>
    <property type="project" value="InterPro"/>
</dbReference>
<keyword evidence="7" id="KW-0281">Fimbrium</keyword>
<dbReference type="EMBL" id="FZOT01000002">
    <property type="protein sequence ID" value="SNS38800.1"/>
    <property type="molecule type" value="Genomic_DNA"/>
</dbReference>
<dbReference type="GO" id="GO:0015627">
    <property type="term" value="C:type II protein secretion system complex"/>
    <property type="evidence" value="ECO:0007669"/>
    <property type="project" value="InterPro"/>
</dbReference>
<evidence type="ECO:0000313" key="10">
    <source>
        <dbReference type="Proteomes" id="UP000198284"/>
    </source>
</evidence>
<reference evidence="9 10" key="1">
    <citation type="submission" date="2017-06" db="EMBL/GenBank/DDBJ databases">
        <authorList>
            <person name="Kim H.J."/>
            <person name="Triplett B.A."/>
        </authorList>
    </citation>
    <scope>NUCLEOTIDE SEQUENCE [LARGE SCALE GENOMIC DNA]</scope>
    <source>
        <strain evidence="9 10">U15</strain>
    </source>
</reference>
<dbReference type="Pfam" id="PF07963">
    <property type="entry name" value="N_methyl"/>
    <property type="match status" value="1"/>
</dbReference>
<accession>A0A239E243</accession>
<evidence type="ECO:0000256" key="6">
    <source>
        <dbReference type="ARBA" id="ARBA00023136"/>
    </source>
</evidence>
<evidence type="ECO:0000256" key="1">
    <source>
        <dbReference type="ARBA" id="ARBA00004167"/>
    </source>
</evidence>
<dbReference type="Gene3D" id="3.30.700.10">
    <property type="entry name" value="Glycoprotein, Type 4 Pilin"/>
    <property type="match status" value="1"/>
</dbReference>
<organism evidence="9 10">
    <name type="scientific">Noviherbaspirillum humi</name>
    <dbReference type="NCBI Taxonomy" id="1688639"/>
    <lineage>
        <taxon>Bacteria</taxon>
        <taxon>Pseudomonadati</taxon>
        <taxon>Pseudomonadota</taxon>
        <taxon>Betaproteobacteria</taxon>
        <taxon>Burkholderiales</taxon>
        <taxon>Oxalobacteraceae</taxon>
        <taxon>Noviherbaspirillum</taxon>
    </lineage>
</organism>
<evidence type="ECO:0000256" key="4">
    <source>
        <dbReference type="ARBA" id="ARBA00022692"/>
    </source>
</evidence>
<dbReference type="InterPro" id="IPR002416">
    <property type="entry name" value="T2SS_protein-GspH"/>
</dbReference>
<dbReference type="GO" id="GO:0007155">
    <property type="term" value="P:cell adhesion"/>
    <property type="evidence" value="ECO:0007669"/>
    <property type="project" value="InterPro"/>
</dbReference>
<evidence type="ECO:0000256" key="8">
    <source>
        <dbReference type="SAM" id="Phobius"/>
    </source>
</evidence>
<dbReference type="GO" id="GO:0009289">
    <property type="term" value="C:pilus"/>
    <property type="evidence" value="ECO:0007669"/>
    <property type="project" value="InterPro"/>
</dbReference>
<dbReference type="AlphaFoldDB" id="A0A239E243"/>
<keyword evidence="4 8" id="KW-0812">Transmembrane</keyword>
<dbReference type="PANTHER" id="PTHR30093">
    <property type="entry name" value="GENERAL SECRETION PATHWAY PROTEIN G"/>
    <property type="match status" value="1"/>
</dbReference>
<dbReference type="RefSeq" id="WP_089398319.1">
    <property type="nucleotide sequence ID" value="NZ_FZOT01000002.1"/>
</dbReference>
<sequence>MKVAQFKKQAQQGFTLIELMIVVAIIGILAAVAIPAYSDYTMKAKVSEATSISAPARLAIAQAFNEGTLAANTDNTATGNIFNLPVDTTIKSKYVTSVTAKGSSATAGTVEVKMQGTNDTSVDSKLVVYSITCVAGAQCTTTVDTTNSTVNSKYLPKT</sequence>
<feature type="transmembrane region" description="Helical" evidence="8">
    <location>
        <begin position="12"/>
        <end position="37"/>
    </location>
</feature>